<sequence length="538" mass="57940">MKESAIYDYIIVGAGSSGCALAERLSRDATARVALIEAGKSDKSLLIRMPAGVRLLYNGAAYNWKFSTTAQPELEARKIYIPRGKVIGGSSSINSMIAIKGARSDYEKWAAVSSPEWGPENMYRVLREIEDCSALPLVSRNGRGQDGPIKLSRRLTGHTLSEAYIEACEQAGIGQNDEGFNGENQAGAGYFDVNIAYGKRHGASMFLKKASGRSNLTVLSGLPVRRVHLENGAACGVVVKKGSDEVLLRADSEVILSAGSIGTPQLLMLSGIGPSTHLRETGITPIIDAPEVGQNLRDHLDCSIRWATQGVDTYTKYFRPYEGLCHSALAGAQYLLKGTGSAATQGIEAGAFWGTDRPDQAEFQTHLVLALKWPPKGEQHPKNGFALRVCQLNPQSVGEIRLASADPNDAPFIDPRFLSHSKDLDMLADGVTRMVDVVESGAMRTYLDKAIDKDALSTDPEVVRRWIRKNAETVYHPVGTCRMGNDDSSVVDSALRVRGVENLRVADASIMPTILSGNTNLSCMAIGLIAGETIQASS</sequence>
<dbReference type="InterPro" id="IPR007867">
    <property type="entry name" value="GMC_OxRtase_C"/>
</dbReference>
<comment type="similarity">
    <text evidence="2 6">Belongs to the GMC oxidoreductase family.</text>
</comment>
<dbReference type="SUPFAM" id="SSF54373">
    <property type="entry name" value="FAD-linked reductases, C-terminal domain"/>
    <property type="match status" value="1"/>
</dbReference>
<name>A0A0A0HG50_9RHOB</name>
<gene>
    <name evidence="9" type="ORF">rosmuc_04045</name>
</gene>
<reference evidence="9 10" key="1">
    <citation type="submission" date="2013-01" db="EMBL/GenBank/DDBJ databases">
        <authorList>
            <person name="Fiebig A."/>
            <person name="Goeker M."/>
            <person name="Klenk H.-P.P."/>
        </authorList>
    </citation>
    <scope>NUCLEOTIDE SEQUENCE [LARGE SCALE GENOMIC DNA]</scope>
    <source>
        <strain evidence="9 10">DSM 17069</strain>
    </source>
</reference>
<dbReference type="HOGENOM" id="CLU_002865_7_1_5"/>
<dbReference type="SUPFAM" id="SSF51905">
    <property type="entry name" value="FAD/NAD(P)-binding domain"/>
    <property type="match status" value="1"/>
</dbReference>
<dbReference type="PANTHER" id="PTHR11552:SF147">
    <property type="entry name" value="CHOLINE DEHYDROGENASE, MITOCHONDRIAL"/>
    <property type="match status" value="1"/>
</dbReference>
<evidence type="ECO:0000256" key="5">
    <source>
        <dbReference type="PIRSR" id="PIRSR000137-2"/>
    </source>
</evidence>
<feature type="domain" description="Glucose-methanol-choline oxidoreductase N-terminal" evidence="8">
    <location>
        <begin position="259"/>
        <end position="273"/>
    </location>
</feature>
<evidence type="ECO:0000256" key="6">
    <source>
        <dbReference type="RuleBase" id="RU003968"/>
    </source>
</evidence>
<feature type="binding site" evidence="5">
    <location>
        <position position="224"/>
    </location>
    <ligand>
        <name>FAD</name>
        <dbReference type="ChEBI" id="CHEBI:57692"/>
    </ligand>
</feature>
<dbReference type="GO" id="GO:0050660">
    <property type="term" value="F:flavin adenine dinucleotide binding"/>
    <property type="evidence" value="ECO:0007669"/>
    <property type="project" value="InterPro"/>
</dbReference>
<evidence type="ECO:0000259" key="7">
    <source>
        <dbReference type="PROSITE" id="PS00623"/>
    </source>
</evidence>
<accession>A0A0A0HG50</accession>
<evidence type="ECO:0000256" key="2">
    <source>
        <dbReference type="ARBA" id="ARBA00010790"/>
    </source>
</evidence>
<dbReference type="EMBL" id="AONH01000025">
    <property type="protein sequence ID" value="KGM85936.1"/>
    <property type="molecule type" value="Genomic_DNA"/>
</dbReference>
<dbReference type="Gene3D" id="3.50.50.60">
    <property type="entry name" value="FAD/NAD(P)-binding domain"/>
    <property type="match status" value="1"/>
</dbReference>
<feature type="domain" description="Glucose-methanol-choline oxidoreductase N-terminal" evidence="7">
    <location>
        <begin position="84"/>
        <end position="107"/>
    </location>
</feature>
<dbReference type="eggNOG" id="COG2303">
    <property type="taxonomic scope" value="Bacteria"/>
</dbReference>
<evidence type="ECO:0000256" key="1">
    <source>
        <dbReference type="ARBA" id="ARBA00001974"/>
    </source>
</evidence>
<dbReference type="InterPro" id="IPR036188">
    <property type="entry name" value="FAD/NAD-bd_sf"/>
</dbReference>
<dbReference type="Gene3D" id="3.30.560.10">
    <property type="entry name" value="Glucose Oxidase, domain 3"/>
    <property type="match status" value="1"/>
</dbReference>
<dbReference type="GO" id="GO:0016614">
    <property type="term" value="F:oxidoreductase activity, acting on CH-OH group of donors"/>
    <property type="evidence" value="ECO:0007669"/>
    <property type="project" value="InterPro"/>
</dbReference>
<dbReference type="PIRSF" id="PIRSF000137">
    <property type="entry name" value="Alcohol_oxidase"/>
    <property type="match status" value="1"/>
</dbReference>
<comment type="cofactor">
    <cofactor evidence="1 5">
        <name>FAD</name>
        <dbReference type="ChEBI" id="CHEBI:57692"/>
    </cofactor>
</comment>
<dbReference type="RefSeq" id="WP_037275501.1">
    <property type="nucleotide sequence ID" value="NZ_KN293989.1"/>
</dbReference>
<evidence type="ECO:0000256" key="4">
    <source>
        <dbReference type="ARBA" id="ARBA00022827"/>
    </source>
</evidence>
<dbReference type="Pfam" id="PF00732">
    <property type="entry name" value="GMC_oxred_N"/>
    <property type="match status" value="1"/>
</dbReference>
<dbReference type="InterPro" id="IPR000172">
    <property type="entry name" value="GMC_OxRdtase_N"/>
</dbReference>
<protein>
    <submittedName>
        <fullName evidence="9">Choline dehydrogenase</fullName>
    </submittedName>
</protein>
<evidence type="ECO:0000313" key="10">
    <source>
        <dbReference type="Proteomes" id="UP000030021"/>
    </source>
</evidence>
<comment type="caution">
    <text evidence="9">The sequence shown here is derived from an EMBL/GenBank/DDBJ whole genome shotgun (WGS) entry which is preliminary data.</text>
</comment>
<evidence type="ECO:0000259" key="8">
    <source>
        <dbReference type="PROSITE" id="PS00624"/>
    </source>
</evidence>
<dbReference type="PROSITE" id="PS51257">
    <property type="entry name" value="PROKAR_LIPOPROTEIN"/>
    <property type="match status" value="1"/>
</dbReference>
<keyword evidence="4 5" id="KW-0274">FAD</keyword>
<dbReference type="PROSITE" id="PS00624">
    <property type="entry name" value="GMC_OXRED_2"/>
    <property type="match status" value="1"/>
</dbReference>
<keyword evidence="3 6" id="KW-0285">Flavoprotein</keyword>
<dbReference type="PATRIC" id="fig|1288298.3.peg.4044"/>
<dbReference type="AlphaFoldDB" id="A0A0A0HG50"/>
<organism evidence="9 10">
    <name type="scientific">Roseovarius mucosus DSM 17069</name>
    <dbReference type="NCBI Taxonomy" id="1288298"/>
    <lineage>
        <taxon>Bacteria</taxon>
        <taxon>Pseudomonadati</taxon>
        <taxon>Pseudomonadota</taxon>
        <taxon>Alphaproteobacteria</taxon>
        <taxon>Rhodobacterales</taxon>
        <taxon>Roseobacteraceae</taxon>
        <taxon>Roseovarius</taxon>
    </lineage>
</organism>
<dbReference type="PANTHER" id="PTHR11552">
    <property type="entry name" value="GLUCOSE-METHANOL-CHOLINE GMC OXIDOREDUCTASE"/>
    <property type="match status" value="1"/>
</dbReference>
<dbReference type="Proteomes" id="UP000030021">
    <property type="component" value="Unassembled WGS sequence"/>
</dbReference>
<evidence type="ECO:0000313" key="9">
    <source>
        <dbReference type="EMBL" id="KGM85936.1"/>
    </source>
</evidence>
<dbReference type="InterPro" id="IPR012132">
    <property type="entry name" value="GMC_OxRdtase"/>
</dbReference>
<proteinExistence type="inferred from homology"/>
<dbReference type="Pfam" id="PF05199">
    <property type="entry name" value="GMC_oxred_C"/>
    <property type="match status" value="1"/>
</dbReference>
<dbReference type="OrthoDB" id="9785276at2"/>
<dbReference type="PROSITE" id="PS00623">
    <property type="entry name" value="GMC_OXRED_1"/>
    <property type="match status" value="1"/>
</dbReference>
<evidence type="ECO:0000256" key="3">
    <source>
        <dbReference type="ARBA" id="ARBA00022630"/>
    </source>
</evidence>
<feature type="binding site" evidence="5">
    <location>
        <position position="86"/>
    </location>
    <ligand>
        <name>FAD</name>
        <dbReference type="ChEBI" id="CHEBI:57692"/>
    </ligand>
</feature>